<dbReference type="PANTHER" id="PTHR10851">
    <property type="entry name" value="PYRIDOXINE-5-PHOSPHATE OXIDASE"/>
    <property type="match status" value="1"/>
</dbReference>
<comment type="function">
    <text evidence="5">Catalyzes the oxidation of either pyridoxine 5'-phosphate (PNP) or pyridoxamine 5'-phosphate (PMP) into pyridoxal 5'-phosphate (PLP).</text>
</comment>
<dbReference type="Pfam" id="PF01243">
    <property type="entry name" value="PNPOx_N"/>
    <property type="match status" value="1"/>
</dbReference>
<keyword evidence="5" id="KW-0664">Pyridoxine biosynthesis</keyword>
<comment type="cofactor">
    <cofactor evidence="5">
        <name>FMN</name>
        <dbReference type="ChEBI" id="CHEBI:58210"/>
    </cofactor>
    <text evidence="5">Binds 1 FMN per subunit.</text>
</comment>
<dbReference type="PIRSF" id="PIRSF000190">
    <property type="entry name" value="Pyd_amn-ph_oxd"/>
    <property type="match status" value="1"/>
</dbReference>
<dbReference type="InterPro" id="IPR012349">
    <property type="entry name" value="Split_barrel_FMN-bd"/>
</dbReference>
<dbReference type="SUPFAM" id="SSF50475">
    <property type="entry name" value="FMN-binding split barrel"/>
    <property type="match status" value="1"/>
</dbReference>
<comment type="pathway">
    <text evidence="5">Cofactor metabolism; pyridoxal 5'-phosphate salvage; pyridoxal 5'-phosphate from pyridoxine 5'-phosphate: step 1/1.</text>
</comment>
<dbReference type="NCBIfam" id="TIGR00558">
    <property type="entry name" value="pdxH"/>
    <property type="match status" value="1"/>
</dbReference>
<evidence type="ECO:0000256" key="2">
    <source>
        <dbReference type="ARBA" id="ARBA00022630"/>
    </source>
</evidence>
<dbReference type="InterPro" id="IPR011576">
    <property type="entry name" value="Pyridox_Oxase_N"/>
</dbReference>
<dbReference type="Gene3D" id="2.30.110.10">
    <property type="entry name" value="Electron Transport, Fmn-binding Protein, Chain A"/>
    <property type="match status" value="1"/>
</dbReference>
<gene>
    <name evidence="5 8" type="primary">pdxH</name>
    <name evidence="8" type="ORF">GCM10022228_19350</name>
</gene>
<dbReference type="EC" id="1.4.3.5" evidence="5"/>
<comment type="pathway">
    <text evidence="5">Cofactor metabolism; pyridoxal 5'-phosphate salvage; pyridoxal 5'-phosphate from pyridoxamine 5'-phosphate: step 1/1.</text>
</comment>
<name>A0ABP7LWR2_9GAMM</name>
<keyword evidence="9" id="KW-1185">Reference proteome</keyword>
<dbReference type="Pfam" id="PF10590">
    <property type="entry name" value="PNP_phzG_C"/>
    <property type="match status" value="1"/>
</dbReference>
<accession>A0ABP7LWR2</accession>
<comment type="catalytic activity">
    <reaction evidence="5">
        <text>pyridoxamine 5'-phosphate + O2 + H2O = pyridoxal 5'-phosphate + H2O2 + NH4(+)</text>
        <dbReference type="Rhea" id="RHEA:15817"/>
        <dbReference type="ChEBI" id="CHEBI:15377"/>
        <dbReference type="ChEBI" id="CHEBI:15379"/>
        <dbReference type="ChEBI" id="CHEBI:16240"/>
        <dbReference type="ChEBI" id="CHEBI:28938"/>
        <dbReference type="ChEBI" id="CHEBI:58451"/>
        <dbReference type="ChEBI" id="CHEBI:597326"/>
        <dbReference type="EC" id="1.4.3.5"/>
    </reaction>
</comment>
<evidence type="ECO:0000256" key="3">
    <source>
        <dbReference type="ARBA" id="ARBA00022643"/>
    </source>
</evidence>
<dbReference type="InterPro" id="IPR019740">
    <property type="entry name" value="Pyridox_Oxase_CS"/>
</dbReference>
<dbReference type="HAMAP" id="MF_01629">
    <property type="entry name" value="PdxH"/>
    <property type="match status" value="1"/>
</dbReference>
<dbReference type="InterPro" id="IPR000659">
    <property type="entry name" value="Pyridox_Oxase"/>
</dbReference>
<sequence>MTRNIADIRRDYEGGRLDDSQTPADPFTLFDEWITLALEKEGEDGNAMTLATADSQGRPHARVVLLKGFDANGMVFYTNYHSHKGSELSNVPYAALTFWWPALSRQVRIEGSVEQVDADESDAYFNSRPRNSQLGTWIATQSVIIPDRNWIEERQQRFEQAYDNQEVPRPIHWGGYRVLPDMIEFWQGQPSRLHDRIRYERRDSESWQRFRLAP</sequence>
<feature type="binding site" evidence="5">
    <location>
        <position position="84"/>
    </location>
    <ligand>
        <name>FMN</name>
        <dbReference type="ChEBI" id="CHEBI:58210"/>
    </ligand>
</feature>
<dbReference type="PROSITE" id="PS01064">
    <property type="entry name" value="PYRIDOX_OXIDASE"/>
    <property type="match status" value="1"/>
</dbReference>
<reference evidence="9" key="1">
    <citation type="journal article" date="2019" name="Int. J. Syst. Evol. Microbiol.">
        <title>The Global Catalogue of Microorganisms (GCM) 10K type strain sequencing project: providing services to taxonomists for standard genome sequencing and annotation.</title>
        <authorList>
            <consortium name="The Broad Institute Genomics Platform"/>
            <consortium name="The Broad Institute Genome Sequencing Center for Infectious Disease"/>
            <person name="Wu L."/>
            <person name="Ma J."/>
        </authorList>
    </citation>
    <scope>NUCLEOTIDE SEQUENCE [LARGE SCALE GENOMIC DNA]</scope>
    <source>
        <strain evidence="9">JCM 16914</strain>
    </source>
</reference>
<organism evidence="8 9">
    <name type="scientific">Halomonas cibimaris</name>
    <dbReference type="NCBI Taxonomy" id="657012"/>
    <lineage>
        <taxon>Bacteria</taxon>
        <taxon>Pseudomonadati</taxon>
        <taxon>Pseudomonadota</taxon>
        <taxon>Gammaproteobacteria</taxon>
        <taxon>Oceanospirillales</taxon>
        <taxon>Halomonadaceae</taxon>
        <taxon>Halomonas</taxon>
    </lineage>
</organism>
<feature type="binding site" evidence="5">
    <location>
        <begin position="141"/>
        <end position="142"/>
    </location>
    <ligand>
        <name>FMN</name>
        <dbReference type="ChEBI" id="CHEBI:58210"/>
    </ligand>
</feature>
<evidence type="ECO:0000259" key="7">
    <source>
        <dbReference type="Pfam" id="PF10590"/>
    </source>
</evidence>
<dbReference type="Proteomes" id="UP001500133">
    <property type="component" value="Unassembled WGS sequence"/>
</dbReference>
<evidence type="ECO:0000256" key="4">
    <source>
        <dbReference type="ARBA" id="ARBA00023002"/>
    </source>
</evidence>
<feature type="domain" description="Pyridoxamine 5'-phosphate oxidase N-terminal" evidence="6">
    <location>
        <begin position="43"/>
        <end position="154"/>
    </location>
</feature>
<keyword evidence="2 5" id="KW-0285">Flavoprotein</keyword>
<proteinExistence type="inferred from homology"/>
<keyword evidence="3 5" id="KW-0288">FMN</keyword>
<protein>
    <recommendedName>
        <fullName evidence="5">Pyridoxine/pyridoxamine 5'-phosphate oxidase</fullName>
        <ecNumber evidence="5">1.4.3.5</ecNumber>
    </recommendedName>
    <alternativeName>
        <fullName evidence="5">PNP/PMP oxidase</fullName>
        <shortName evidence="5">PNPOx</shortName>
    </alternativeName>
    <alternativeName>
        <fullName evidence="5">Pyridoxal 5'-phosphate synthase</fullName>
    </alternativeName>
</protein>
<feature type="binding site" evidence="5">
    <location>
        <position position="196"/>
    </location>
    <ligand>
        <name>FMN</name>
        <dbReference type="ChEBI" id="CHEBI:58210"/>
    </ligand>
</feature>
<feature type="domain" description="Pyridoxine 5'-phosphate oxidase dimerisation C-terminal" evidence="7">
    <location>
        <begin position="173"/>
        <end position="214"/>
    </location>
</feature>
<evidence type="ECO:0000313" key="9">
    <source>
        <dbReference type="Proteomes" id="UP001500133"/>
    </source>
</evidence>
<dbReference type="EMBL" id="BAAAZT010000075">
    <property type="protein sequence ID" value="GAA3908892.1"/>
    <property type="molecule type" value="Genomic_DNA"/>
</dbReference>
<dbReference type="PANTHER" id="PTHR10851:SF0">
    <property type="entry name" value="PYRIDOXINE-5'-PHOSPHATE OXIDASE"/>
    <property type="match status" value="1"/>
</dbReference>
<comment type="caution">
    <text evidence="8">The sequence shown here is derived from an EMBL/GenBank/DDBJ whole genome shotgun (WGS) entry which is preliminary data.</text>
</comment>
<evidence type="ECO:0000259" key="6">
    <source>
        <dbReference type="Pfam" id="PF01243"/>
    </source>
</evidence>
<feature type="binding site" evidence="5">
    <location>
        <position position="67"/>
    </location>
    <ligand>
        <name>substrate</name>
    </ligand>
</feature>
<comment type="similarity">
    <text evidence="1 5">Belongs to the pyridoxamine 5'-phosphate oxidase family.</text>
</comment>
<feature type="binding site" evidence="5">
    <location>
        <position position="186"/>
    </location>
    <ligand>
        <name>FMN</name>
        <dbReference type="ChEBI" id="CHEBI:58210"/>
    </ligand>
</feature>
<comment type="catalytic activity">
    <reaction evidence="5">
        <text>pyridoxine 5'-phosphate + O2 = pyridoxal 5'-phosphate + H2O2</text>
        <dbReference type="Rhea" id="RHEA:15149"/>
        <dbReference type="ChEBI" id="CHEBI:15379"/>
        <dbReference type="ChEBI" id="CHEBI:16240"/>
        <dbReference type="ChEBI" id="CHEBI:58589"/>
        <dbReference type="ChEBI" id="CHEBI:597326"/>
        <dbReference type="EC" id="1.4.3.5"/>
    </reaction>
</comment>
<dbReference type="InterPro" id="IPR019576">
    <property type="entry name" value="Pyridoxamine_oxidase_dimer_C"/>
</dbReference>
<dbReference type="NCBIfam" id="NF004231">
    <property type="entry name" value="PRK05679.1"/>
    <property type="match status" value="1"/>
</dbReference>
<feature type="binding site" evidence="5">
    <location>
        <position position="132"/>
    </location>
    <ligand>
        <name>substrate</name>
    </ligand>
</feature>
<feature type="binding site" evidence="5">
    <location>
        <begin position="192"/>
        <end position="194"/>
    </location>
    <ligand>
        <name>substrate</name>
    </ligand>
</feature>
<feature type="binding site" evidence="5">
    <location>
        <position position="128"/>
    </location>
    <ligand>
        <name>substrate</name>
    </ligand>
</feature>
<comment type="caution">
    <text evidence="5">Lacks conserved residue(s) required for the propagation of feature annotation.</text>
</comment>
<dbReference type="RefSeq" id="WP_344704731.1">
    <property type="nucleotide sequence ID" value="NZ_BAAAZT010000075.1"/>
</dbReference>
<evidence type="ECO:0000256" key="5">
    <source>
        <dbReference type="HAMAP-Rule" id="MF_01629"/>
    </source>
</evidence>
<feature type="binding site" evidence="5">
    <location>
        <position position="124"/>
    </location>
    <ligand>
        <name>substrate</name>
    </ligand>
</feature>
<feature type="binding site" evidence="5">
    <location>
        <begin position="77"/>
        <end position="78"/>
    </location>
    <ligand>
        <name>FMN</name>
        <dbReference type="ChEBI" id="CHEBI:58210"/>
    </ligand>
</feature>
<evidence type="ECO:0000313" key="8">
    <source>
        <dbReference type="EMBL" id="GAA3908892.1"/>
    </source>
</evidence>
<keyword evidence="4 5" id="KW-0560">Oxidoreductase</keyword>
<evidence type="ECO:0000256" key="1">
    <source>
        <dbReference type="ARBA" id="ARBA00007301"/>
    </source>
</evidence>
<comment type="subunit">
    <text evidence="5">Homodimer.</text>
</comment>
<feature type="binding site" evidence="5">
    <location>
        <position position="106"/>
    </location>
    <ligand>
        <name>FMN</name>
        <dbReference type="ChEBI" id="CHEBI:58210"/>
    </ligand>
</feature>
<feature type="binding site" evidence="5">
    <location>
        <begin position="62"/>
        <end position="67"/>
    </location>
    <ligand>
        <name>FMN</name>
        <dbReference type="ChEBI" id="CHEBI:58210"/>
    </ligand>
</feature>